<proteinExistence type="inferred from homology"/>
<dbReference type="RefSeq" id="WP_142535862.1">
    <property type="nucleotide sequence ID" value="NZ_SGJB01000007.1"/>
</dbReference>
<feature type="domain" description="Peptidase M24 C-terminal" evidence="6">
    <location>
        <begin position="536"/>
        <end position="596"/>
    </location>
</feature>
<gene>
    <name evidence="7" type="ORF">EXD82_05230</name>
</gene>
<name>A0A544QVS8_9FIRM</name>
<evidence type="ECO:0000256" key="1">
    <source>
        <dbReference type="ARBA" id="ARBA00008766"/>
    </source>
</evidence>
<dbReference type="PANTHER" id="PTHR43763:SF6">
    <property type="entry name" value="XAA-PRO AMINOPEPTIDASE 1"/>
    <property type="match status" value="1"/>
</dbReference>
<dbReference type="Proteomes" id="UP000317863">
    <property type="component" value="Unassembled WGS sequence"/>
</dbReference>
<accession>A0A544QVS8</accession>
<dbReference type="Pfam" id="PF16188">
    <property type="entry name" value="Peptidase_M24_C"/>
    <property type="match status" value="1"/>
</dbReference>
<feature type="domain" description="Creatinase N-terminal" evidence="5">
    <location>
        <begin position="7"/>
        <end position="131"/>
    </location>
</feature>
<dbReference type="Pfam" id="PF00557">
    <property type="entry name" value="Peptidase_M24"/>
    <property type="match status" value="1"/>
</dbReference>
<dbReference type="AlphaFoldDB" id="A0A544QVS8"/>
<dbReference type="Pfam" id="PF01321">
    <property type="entry name" value="Creatinase_N"/>
    <property type="match status" value="1"/>
</dbReference>
<dbReference type="SUPFAM" id="SSF53092">
    <property type="entry name" value="Creatinase/prolidase N-terminal domain"/>
    <property type="match status" value="1"/>
</dbReference>
<dbReference type="FunFam" id="3.40.350.10:FF:000003">
    <property type="entry name" value="Xaa-pro aminopeptidase P"/>
    <property type="match status" value="1"/>
</dbReference>
<evidence type="ECO:0000259" key="6">
    <source>
        <dbReference type="Pfam" id="PF16188"/>
    </source>
</evidence>
<evidence type="ECO:0000259" key="5">
    <source>
        <dbReference type="Pfam" id="PF01321"/>
    </source>
</evidence>
<keyword evidence="3" id="KW-0378">Hydrolase</keyword>
<reference evidence="7 8" key="1">
    <citation type="submission" date="2019-02" db="EMBL/GenBank/DDBJ databases">
        <title>Peptostreptococcaceae bacterium ZHW00191 nov., a new bacterium isolated from the human gut.</title>
        <authorList>
            <person name="Zhou H.-W."/>
            <person name="Chen X.-J."/>
        </authorList>
    </citation>
    <scope>NUCLEOTIDE SEQUENCE [LARGE SCALE GENOMIC DNA]</scope>
    <source>
        <strain evidence="7 8">ZHW00191</strain>
    </source>
</reference>
<dbReference type="InterPro" id="IPR000994">
    <property type="entry name" value="Pept_M24"/>
</dbReference>
<dbReference type="Gene3D" id="3.40.350.10">
    <property type="entry name" value="Creatinase/prolidase N-terminal domain"/>
    <property type="match status" value="2"/>
</dbReference>
<dbReference type="Pfam" id="PF16189">
    <property type="entry name" value="Creatinase_N_2"/>
    <property type="match status" value="1"/>
</dbReference>
<dbReference type="EMBL" id="SGJB01000007">
    <property type="protein sequence ID" value="TQQ84807.1"/>
    <property type="molecule type" value="Genomic_DNA"/>
</dbReference>
<evidence type="ECO:0000313" key="7">
    <source>
        <dbReference type="EMBL" id="TQQ84807.1"/>
    </source>
</evidence>
<comment type="caution">
    <text evidence="7">The sequence shown here is derived from an EMBL/GenBank/DDBJ whole genome shotgun (WGS) entry which is preliminary data.</text>
</comment>
<evidence type="ECO:0000256" key="2">
    <source>
        <dbReference type="ARBA" id="ARBA00022723"/>
    </source>
</evidence>
<dbReference type="InterPro" id="IPR032416">
    <property type="entry name" value="Peptidase_M24_C"/>
</dbReference>
<dbReference type="InterPro" id="IPR050422">
    <property type="entry name" value="X-Pro_aminopeptidase_P"/>
</dbReference>
<dbReference type="InterPro" id="IPR036005">
    <property type="entry name" value="Creatinase/aminopeptidase-like"/>
</dbReference>
<dbReference type="Gene3D" id="3.90.230.10">
    <property type="entry name" value="Creatinase/methionine aminopeptidase superfamily"/>
    <property type="match status" value="1"/>
</dbReference>
<protein>
    <submittedName>
        <fullName evidence="7">M24 family metallopeptidase</fullName>
    </submittedName>
</protein>
<keyword evidence="8" id="KW-1185">Reference proteome</keyword>
<dbReference type="SUPFAM" id="SSF55920">
    <property type="entry name" value="Creatinase/aminopeptidase"/>
    <property type="match status" value="1"/>
</dbReference>
<feature type="domain" description="Peptidase M24" evidence="4">
    <location>
        <begin position="310"/>
        <end position="527"/>
    </location>
</feature>
<evidence type="ECO:0000313" key="8">
    <source>
        <dbReference type="Proteomes" id="UP000317863"/>
    </source>
</evidence>
<dbReference type="OrthoDB" id="9806388at2"/>
<dbReference type="FunFam" id="3.90.230.10:FF:000009">
    <property type="entry name" value="xaa-Pro aminopeptidase 2"/>
    <property type="match status" value="1"/>
</dbReference>
<dbReference type="GO" id="GO:0046872">
    <property type="term" value="F:metal ion binding"/>
    <property type="evidence" value="ECO:0007669"/>
    <property type="project" value="UniProtKB-KW"/>
</dbReference>
<dbReference type="GO" id="GO:0004177">
    <property type="term" value="F:aminopeptidase activity"/>
    <property type="evidence" value="ECO:0007669"/>
    <property type="project" value="UniProtKB-ARBA"/>
</dbReference>
<organism evidence="7 8">
    <name type="scientific">Peptacetobacter hominis</name>
    <dbReference type="NCBI Taxonomy" id="2743610"/>
    <lineage>
        <taxon>Bacteria</taxon>
        <taxon>Bacillati</taxon>
        <taxon>Bacillota</taxon>
        <taxon>Clostridia</taxon>
        <taxon>Peptostreptococcales</taxon>
        <taxon>Peptostreptococcaceae</taxon>
        <taxon>Peptacetobacter</taxon>
    </lineage>
</organism>
<comment type="similarity">
    <text evidence="1">Belongs to the peptidase M24B family.</text>
</comment>
<dbReference type="InterPro" id="IPR029149">
    <property type="entry name" value="Creatin/AminoP/Spt16_N"/>
</dbReference>
<dbReference type="GO" id="GO:0005737">
    <property type="term" value="C:cytoplasm"/>
    <property type="evidence" value="ECO:0007669"/>
    <property type="project" value="UniProtKB-ARBA"/>
</dbReference>
<dbReference type="PANTHER" id="PTHR43763">
    <property type="entry name" value="XAA-PRO AMINOPEPTIDASE 1"/>
    <property type="match status" value="1"/>
</dbReference>
<keyword evidence="2" id="KW-0479">Metal-binding</keyword>
<dbReference type="InterPro" id="IPR000587">
    <property type="entry name" value="Creatinase_N"/>
</dbReference>
<evidence type="ECO:0000256" key="3">
    <source>
        <dbReference type="ARBA" id="ARBA00022801"/>
    </source>
</evidence>
<evidence type="ECO:0000259" key="4">
    <source>
        <dbReference type="Pfam" id="PF00557"/>
    </source>
</evidence>
<sequence>MNPVVKRIEELRVLMKEKNINSYVVPTADFHQSEYVGEHFKARKFITGFSGSAGTAVISENEANLWVDGRYFIQAAAQLEGSGVTMMKMGEPGVPTLEEYLEENLPENGVLGFDGRVVSMGEGSAYEAIVKEKNGSIVYEYDLIDKIWSDRPELSKKPVFELGVEYAGETVASKLERIREAMKKNHATVHILTTLDDICWTLNMRGDDIDFFPMVLSYAVITLDKVILYIDETKVSDEIKANFAKDGVELRPYNDIYEDVKSIDEKEVILIDPAKLNYSLYNNLPAGAKKVEKVNPEILFKAMKNDVEIENIKKAQIKDSVAHVRFMKWVKENYDKEVITEMSASDKLDEFRKEMGGFIRPSFEPISSYGPHAAMCHYTSSPETDVQLKGGNVFLTDTGGGYYEGSTDITRTYALGELPQNIKEGFTLVAISNLSLGAAKFLHGTTGMVLDILARKPFWDRDLNFNHGTGHGVGYLLNIHEGPTGFRWTYRAHEAHPFEDGMIITDEPGIYIEGEYGVRLENELLCRKGTLNEYGQFMYFETITFVPFDLDAIVPEIMTDAERAMLNNYHKEVFEKISPFLNDEEKEWLAHYTREI</sequence>